<keyword evidence="3" id="KW-1185">Reference proteome</keyword>
<dbReference type="AlphaFoldDB" id="A0A4R3IBW1"/>
<dbReference type="SMART" id="SM00100">
    <property type="entry name" value="cNMP"/>
    <property type="match status" value="1"/>
</dbReference>
<dbReference type="GO" id="GO:0005829">
    <property type="term" value="C:cytosol"/>
    <property type="evidence" value="ECO:0007669"/>
    <property type="project" value="TreeGrafter"/>
</dbReference>
<dbReference type="InterPro" id="IPR000595">
    <property type="entry name" value="cNMP-bd_dom"/>
</dbReference>
<evidence type="ECO:0000313" key="2">
    <source>
        <dbReference type="EMBL" id="TCS43036.1"/>
    </source>
</evidence>
<dbReference type="Proteomes" id="UP000295793">
    <property type="component" value="Unassembled WGS sequence"/>
</dbReference>
<dbReference type="SUPFAM" id="SSF51206">
    <property type="entry name" value="cAMP-binding domain-like"/>
    <property type="match status" value="1"/>
</dbReference>
<reference evidence="2 3" key="1">
    <citation type="submission" date="2019-03" db="EMBL/GenBank/DDBJ databases">
        <title>Genomic Encyclopedia of Archaeal and Bacterial Type Strains, Phase II (KMG-II): from individual species to whole genera.</title>
        <authorList>
            <person name="Goeker M."/>
        </authorList>
    </citation>
    <scope>NUCLEOTIDE SEQUENCE [LARGE SCALE GENOMIC DNA]</scope>
    <source>
        <strain evidence="2 3">DSM 15388</strain>
    </source>
</reference>
<evidence type="ECO:0000259" key="1">
    <source>
        <dbReference type="PROSITE" id="PS50042"/>
    </source>
</evidence>
<dbReference type="Gene3D" id="2.60.120.10">
    <property type="entry name" value="Jelly Rolls"/>
    <property type="match status" value="1"/>
</dbReference>
<dbReference type="GO" id="GO:0003700">
    <property type="term" value="F:DNA-binding transcription factor activity"/>
    <property type="evidence" value="ECO:0007669"/>
    <property type="project" value="TreeGrafter"/>
</dbReference>
<sequence length="260" mass="29120">MLLLGERPEYVDQLSDRLRKLSQRLFEDLPHGKHITLNATSDLYALESSENLFLIKNGGVSGHGDNRLCVYFEPFDLIGLTQCYQLKSLRISVDDSAEVIQVNADTLLRYVNETKERQSIWLSYLVTLISLFQDGFARNQIQASQPHTGFLSFTQGQTIISQGDDAHEVFTILSGNADVFVDDVKVGDIQTDEIFGAMAVFTGEQRSATVVASENCTVLAVPREDFISLIQSHPQTTMTLIDNMARRIRKLNSLLAEQDT</sequence>
<dbReference type="PANTHER" id="PTHR24567:SF74">
    <property type="entry name" value="HTH-TYPE TRANSCRIPTIONAL REGULATOR ARCR"/>
    <property type="match status" value="1"/>
</dbReference>
<dbReference type="PANTHER" id="PTHR24567">
    <property type="entry name" value="CRP FAMILY TRANSCRIPTIONAL REGULATORY PROTEIN"/>
    <property type="match status" value="1"/>
</dbReference>
<name>A0A4R3IBW1_9GAMM</name>
<protein>
    <submittedName>
        <fullName evidence="2">Cyclic nucleotide-binding domain-containing protein</fullName>
    </submittedName>
</protein>
<dbReference type="EMBL" id="SLZR01000002">
    <property type="protein sequence ID" value="TCS43036.1"/>
    <property type="molecule type" value="Genomic_DNA"/>
</dbReference>
<dbReference type="InterPro" id="IPR014710">
    <property type="entry name" value="RmlC-like_jellyroll"/>
</dbReference>
<organism evidence="2 3">
    <name type="scientific">Reinekea marinisedimentorum</name>
    <dbReference type="NCBI Taxonomy" id="230495"/>
    <lineage>
        <taxon>Bacteria</taxon>
        <taxon>Pseudomonadati</taxon>
        <taxon>Pseudomonadota</taxon>
        <taxon>Gammaproteobacteria</taxon>
        <taxon>Oceanospirillales</taxon>
        <taxon>Saccharospirillaceae</taxon>
        <taxon>Reinekea</taxon>
    </lineage>
</organism>
<dbReference type="OrthoDB" id="6978933at2"/>
<evidence type="ECO:0000313" key="3">
    <source>
        <dbReference type="Proteomes" id="UP000295793"/>
    </source>
</evidence>
<accession>A0A4R3IBW1</accession>
<feature type="domain" description="Cyclic nucleotide-binding" evidence="1">
    <location>
        <begin position="153"/>
        <end position="247"/>
    </location>
</feature>
<gene>
    <name evidence="2" type="ORF">BCF53_10259</name>
</gene>
<dbReference type="PRINTS" id="PR00103">
    <property type="entry name" value="CAMPKINASE"/>
</dbReference>
<comment type="caution">
    <text evidence="2">The sequence shown here is derived from an EMBL/GenBank/DDBJ whole genome shotgun (WGS) entry which is preliminary data.</text>
</comment>
<dbReference type="CDD" id="cd00038">
    <property type="entry name" value="CAP_ED"/>
    <property type="match status" value="1"/>
</dbReference>
<dbReference type="Pfam" id="PF00027">
    <property type="entry name" value="cNMP_binding"/>
    <property type="match status" value="1"/>
</dbReference>
<dbReference type="PROSITE" id="PS50042">
    <property type="entry name" value="CNMP_BINDING_3"/>
    <property type="match status" value="1"/>
</dbReference>
<dbReference type="InterPro" id="IPR050397">
    <property type="entry name" value="Env_Response_Regulators"/>
</dbReference>
<proteinExistence type="predicted"/>
<dbReference type="RefSeq" id="WP_132699605.1">
    <property type="nucleotide sequence ID" value="NZ_SLZR01000002.1"/>
</dbReference>
<dbReference type="InterPro" id="IPR018490">
    <property type="entry name" value="cNMP-bd_dom_sf"/>
</dbReference>